<organism evidence="1 2">
    <name type="scientific">Microvirga lupini</name>
    <dbReference type="NCBI Taxonomy" id="420324"/>
    <lineage>
        <taxon>Bacteria</taxon>
        <taxon>Pseudomonadati</taxon>
        <taxon>Pseudomonadota</taxon>
        <taxon>Alphaproteobacteria</taxon>
        <taxon>Hyphomicrobiales</taxon>
        <taxon>Methylobacteriaceae</taxon>
        <taxon>Microvirga</taxon>
    </lineage>
</organism>
<proteinExistence type="predicted"/>
<evidence type="ECO:0000313" key="2">
    <source>
        <dbReference type="Proteomes" id="UP000532010"/>
    </source>
</evidence>
<accession>A0A7W4VP04</accession>
<name>A0A7W4VP04_9HYPH</name>
<protein>
    <submittedName>
        <fullName evidence="1">Uncharacterized protein</fullName>
    </submittedName>
</protein>
<dbReference type="AlphaFoldDB" id="A0A7W4VP04"/>
<sequence>MTTAPILFEWTGEAMVPHRRFQAECDRSFVVGENYRLVEHNDRSTASHNHEFAFVAEAWAQLPEHLAEQFKTREHLRKRALIDAGYFNQQEVDAGSHAAALRVANFVASMDEYSVVVVRGPIVVVRKPKSQSRRAMGKEEFQASKQAVLEIVSALIEVKPETLTRNAGRAA</sequence>
<comment type="caution">
    <text evidence="1">The sequence shown here is derived from an EMBL/GenBank/DDBJ whole genome shotgun (WGS) entry which is preliminary data.</text>
</comment>
<reference evidence="1 2" key="1">
    <citation type="submission" date="2020-08" db="EMBL/GenBank/DDBJ databases">
        <title>The Agave Microbiome: Exploring the role of microbial communities in plant adaptations to desert environments.</title>
        <authorList>
            <person name="Partida-Martinez L.P."/>
        </authorList>
    </citation>
    <scope>NUCLEOTIDE SEQUENCE [LARGE SCALE GENOMIC DNA]</scope>
    <source>
        <strain evidence="1 2">AT3.9</strain>
    </source>
</reference>
<gene>
    <name evidence="1" type="ORF">FHR70_003785</name>
</gene>
<keyword evidence="2" id="KW-1185">Reference proteome</keyword>
<dbReference type="RefSeq" id="WP_183452928.1">
    <property type="nucleotide sequence ID" value="NZ_JACHWB010000005.1"/>
</dbReference>
<dbReference type="EMBL" id="JACHWB010000005">
    <property type="protein sequence ID" value="MBB3020699.1"/>
    <property type="molecule type" value="Genomic_DNA"/>
</dbReference>
<evidence type="ECO:0000313" key="1">
    <source>
        <dbReference type="EMBL" id="MBB3020699.1"/>
    </source>
</evidence>
<dbReference type="Proteomes" id="UP000532010">
    <property type="component" value="Unassembled WGS sequence"/>
</dbReference>